<protein>
    <submittedName>
        <fullName evidence="2">GNAT family N-acetyltransferase</fullName>
    </submittedName>
</protein>
<evidence type="ECO:0000313" key="2">
    <source>
        <dbReference type="EMBL" id="MCM2374747.1"/>
    </source>
</evidence>
<dbReference type="SUPFAM" id="SSF55729">
    <property type="entry name" value="Acyl-CoA N-acyltransferases (Nat)"/>
    <property type="match status" value="1"/>
</dbReference>
<organism evidence="2 3">
    <name type="scientific">Aporhodopirellula aestuarii</name>
    <dbReference type="NCBI Taxonomy" id="2950107"/>
    <lineage>
        <taxon>Bacteria</taxon>
        <taxon>Pseudomonadati</taxon>
        <taxon>Planctomycetota</taxon>
        <taxon>Planctomycetia</taxon>
        <taxon>Pirellulales</taxon>
        <taxon>Pirellulaceae</taxon>
        <taxon>Aporhodopirellula</taxon>
    </lineage>
</organism>
<dbReference type="EMBL" id="JAMQBK010000097">
    <property type="protein sequence ID" value="MCM2374747.1"/>
    <property type="molecule type" value="Genomic_DNA"/>
</dbReference>
<comment type="caution">
    <text evidence="2">The sequence shown here is derived from an EMBL/GenBank/DDBJ whole genome shotgun (WGS) entry which is preliminary data.</text>
</comment>
<proteinExistence type="predicted"/>
<dbReference type="RefSeq" id="WP_250932837.1">
    <property type="nucleotide sequence ID" value="NZ_JAMQBK010000097.1"/>
</dbReference>
<accession>A0ABT0UD78</accession>
<dbReference type="Gene3D" id="3.40.630.30">
    <property type="match status" value="1"/>
</dbReference>
<reference evidence="2 3" key="1">
    <citation type="journal article" date="2022" name="Syst. Appl. Microbiol.">
        <title>Rhodopirellula aestuarii sp. nov., a novel member of the genus Rhodopirellula isolated from brackish sediments collected in the Tagus River estuary, Portugal.</title>
        <authorList>
            <person name="Vitorino I.R."/>
            <person name="Klimek D."/>
            <person name="Calusinska M."/>
            <person name="Lobo-da-Cunha A."/>
            <person name="Vasconcelos V."/>
            <person name="Lage O.M."/>
        </authorList>
    </citation>
    <scope>NUCLEOTIDE SEQUENCE [LARGE SCALE GENOMIC DNA]</scope>
    <source>
        <strain evidence="2 3">ICT_H3.1</strain>
    </source>
</reference>
<keyword evidence="1" id="KW-0472">Membrane</keyword>
<feature type="transmembrane region" description="Helical" evidence="1">
    <location>
        <begin position="181"/>
        <end position="201"/>
    </location>
</feature>
<keyword evidence="3" id="KW-1185">Reference proteome</keyword>
<name>A0ABT0UD78_9BACT</name>
<evidence type="ECO:0000256" key="1">
    <source>
        <dbReference type="SAM" id="Phobius"/>
    </source>
</evidence>
<sequence length="226" mass="25363">MSVLRKIKSHGIIHSAEIIFNRIVPAWIFRFSVGTVLELDLPKLCEVLDKLPPEDFVLRCVDDPVAVAELRETTWNSVPVETTRNHLGYSISRNDDPGLTLGGVWGGIERFNEADLGFQIQLEKDQALIYCAYVSKQARGGGIYTRVLSFAARDLRSRGHDQLRVMIQPWNKASMYIHRKYAVRSLGNVAVIRVFGLVMVFCTGEISKNKTCTTGLLSNPVLITFP</sequence>
<evidence type="ECO:0000313" key="3">
    <source>
        <dbReference type="Proteomes" id="UP001202961"/>
    </source>
</evidence>
<dbReference type="InterPro" id="IPR016181">
    <property type="entry name" value="Acyl_CoA_acyltransferase"/>
</dbReference>
<dbReference type="Proteomes" id="UP001202961">
    <property type="component" value="Unassembled WGS sequence"/>
</dbReference>
<keyword evidence="1" id="KW-0812">Transmembrane</keyword>
<gene>
    <name evidence="2" type="ORF">NB063_29335</name>
</gene>
<keyword evidence="1" id="KW-1133">Transmembrane helix</keyword>